<dbReference type="Proteomes" id="UP000630149">
    <property type="component" value="Unassembled WGS sequence"/>
</dbReference>
<dbReference type="AlphaFoldDB" id="A0A917JQ91"/>
<sequence>MSLNDKIKEAVSNTFSISISALDPIRLSTSERINNFPEFVELLHQLNDERCPPKILAQSLEAVIVTIKLKEEPTELERRFLQEIETLVYGPQYETKEQLSP</sequence>
<dbReference type="RefSeq" id="WP_131775492.1">
    <property type="nucleotide sequence ID" value="NZ_BMOB01000001.1"/>
</dbReference>
<gene>
    <name evidence="1" type="ORF">GCM10007966_02520</name>
</gene>
<organism evidence="1 2">
    <name type="scientific">Legionella impletisoli</name>
    <dbReference type="NCBI Taxonomy" id="343510"/>
    <lineage>
        <taxon>Bacteria</taxon>
        <taxon>Pseudomonadati</taxon>
        <taxon>Pseudomonadota</taxon>
        <taxon>Gammaproteobacteria</taxon>
        <taxon>Legionellales</taxon>
        <taxon>Legionellaceae</taxon>
        <taxon>Legionella</taxon>
    </lineage>
</organism>
<comment type="caution">
    <text evidence="1">The sequence shown here is derived from an EMBL/GenBank/DDBJ whole genome shotgun (WGS) entry which is preliminary data.</text>
</comment>
<dbReference type="EMBL" id="BMOB01000001">
    <property type="protein sequence ID" value="GGI77304.1"/>
    <property type="molecule type" value="Genomic_DNA"/>
</dbReference>
<accession>A0A917JQ91</accession>
<evidence type="ECO:0000313" key="2">
    <source>
        <dbReference type="Proteomes" id="UP000630149"/>
    </source>
</evidence>
<keyword evidence="2" id="KW-1185">Reference proteome</keyword>
<proteinExistence type="predicted"/>
<reference evidence="1" key="2">
    <citation type="submission" date="2020-09" db="EMBL/GenBank/DDBJ databases">
        <authorList>
            <person name="Sun Q."/>
            <person name="Ohkuma M."/>
        </authorList>
    </citation>
    <scope>NUCLEOTIDE SEQUENCE</scope>
    <source>
        <strain evidence="1">JCM 13919</strain>
    </source>
</reference>
<reference evidence="1" key="1">
    <citation type="journal article" date="2014" name="Int. J. Syst. Evol. Microbiol.">
        <title>Complete genome sequence of Corynebacterium casei LMG S-19264T (=DSM 44701T), isolated from a smear-ripened cheese.</title>
        <authorList>
            <consortium name="US DOE Joint Genome Institute (JGI-PGF)"/>
            <person name="Walter F."/>
            <person name="Albersmeier A."/>
            <person name="Kalinowski J."/>
            <person name="Ruckert C."/>
        </authorList>
    </citation>
    <scope>NUCLEOTIDE SEQUENCE</scope>
    <source>
        <strain evidence="1">JCM 13919</strain>
    </source>
</reference>
<name>A0A917JQ91_9GAMM</name>
<evidence type="ECO:0000313" key="1">
    <source>
        <dbReference type="EMBL" id="GGI77304.1"/>
    </source>
</evidence>
<dbReference type="OrthoDB" id="9862480at2"/>
<protein>
    <submittedName>
        <fullName evidence="1">Uncharacterized protein</fullName>
    </submittedName>
</protein>